<accession>A0A0D2NBT2</accession>
<proteinExistence type="predicted"/>
<dbReference type="Proteomes" id="UP000054270">
    <property type="component" value="Unassembled WGS sequence"/>
</dbReference>
<organism evidence="1 2">
    <name type="scientific">Hypholoma sublateritium (strain FD-334 SS-4)</name>
    <dbReference type="NCBI Taxonomy" id="945553"/>
    <lineage>
        <taxon>Eukaryota</taxon>
        <taxon>Fungi</taxon>
        <taxon>Dikarya</taxon>
        <taxon>Basidiomycota</taxon>
        <taxon>Agaricomycotina</taxon>
        <taxon>Agaricomycetes</taxon>
        <taxon>Agaricomycetidae</taxon>
        <taxon>Agaricales</taxon>
        <taxon>Agaricineae</taxon>
        <taxon>Strophariaceae</taxon>
        <taxon>Hypholoma</taxon>
    </lineage>
</organism>
<evidence type="ECO:0000313" key="2">
    <source>
        <dbReference type="Proteomes" id="UP000054270"/>
    </source>
</evidence>
<reference evidence="2" key="1">
    <citation type="submission" date="2014-04" db="EMBL/GenBank/DDBJ databases">
        <title>Evolutionary Origins and Diversification of the Mycorrhizal Mutualists.</title>
        <authorList>
            <consortium name="DOE Joint Genome Institute"/>
            <consortium name="Mycorrhizal Genomics Consortium"/>
            <person name="Kohler A."/>
            <person name="Kuo A."/>
            <person name="Nagy L.G."/>
            <person name="Floudas D."/>
            <person name="Copeland A."/>
            <person name="Barry K.W."/>
            <person name="Cichocki N."/>
            <person name="Veneault-Fourrey C."/>
            <person name="LaButti K."/>
            <person name="Lindquist E.A."/>
            <person name="Lipzen A."/>
            <person name="Lundell T."/>
            <person name="Morin E."/>
            <person name="Murat C."/>
            <person name="Riley R."/>
            <person name="Ohm R."/>
            <person name="Sun H."/>
            <person name="Tunlid A."/>
            <person name="Henrissat B."/>
            <person name="Grigoriev I.V."/>
            <person name="Hibbett D.S."/>
            <person name="Martin F."/>
        </authorList>
    </citation>
    <scope>NUCLEOTIDE SEQUENCE [LARGE SCALE GENOMIC DNA]</scope>
    <source>
        <strain evidence="2">FD-334 SS-4</strain>
    </source>
</reference>
<keyword evidence="2" id="KW-1185">Reference proteome</keyword>
<name>A0A0D2NBT2_HYPSF</name>
<sequence>YFFIHTPFLLCFPLVTTQLLCGYAPLFHSLRHFMDMDRTLLTRFSIAGYDVHRRPQFLDLPRPMPKPAGALSVRLHTSPPTPPSDPYIAAGHLSSFLPVHAHPRFSAPWMPRRVSSPPACASRVGACYMTIHFARPPRRK</sequence>
<protein>
    <submittedName>
        <fullName evidence="1">Uncharacterized protein</fullName>
    </submittedName>
</protein>
<dbReference type="AlphaFoldDB" id="A0A0D2NBT2"/>
<evidence type="ECO:0000313" key="1">
    <source>
        <dbReference type="EMBL" id="KJA14021.1"/>
    </source>
</evidence>
<dbReference type="EMBL" id="KN817698">
    <property type="protein sequence ID" value="KJA14021.1"/>
    <property type="molecule type" value="Genomic_DNA"/>
</dbReference>
<feature type="non-terminal residue" evidence="1">
    <location>
        <position position="1"/>
    </location>
</feature>
<gene>
    <name evidence="1" type="ORF">HYPSUDRAFT_1074391</name>
</gene>